<dbReference type="Gene3D" id="3.30.70.270">
    <property type="match status" value="1"/>
</dbReference>
<keyword evidence="3" id="KW-0540">Nuclease</keyword>
<feature type="compositionally biased region" description="Low complexity" evidence="8">
    <location>
        <begin position="1147"/>
        <end position="1157"/>
    </location>
</feature>
<sequence length="1411" mass="160517">MIRQDNQKVKDFILELQRQAAKWNFGDQLHVQLRDRLIAGINIPGLEKELLRMPNCSFQDARTACINYEAVNELDIQSMKISNTLLSRHDELQSQGRSNLRSFNRDFYSRGNMKSDSTRDCKAKLRSLVGTLQYYSRFIPNFYCRADCLFNILTSNSFKWGEEQESCLRSLLKFLQSDAVLRTYSPSVHSVLITDASPVVIGAVLEQEGRLVICVSRKLSVSEQGYSQTQREALAVFWAVKRLHKYLFGKKFTIVTDHEALKFIYHPDKSLARSSAAMVQRWSIVLSACDYTIQHRSAKQIQHVDHISRQPLQDRPVNTSDCLLVQPLPVKRPDLIRETRRYFGCILSAIRKGWNANLKRRFPVYYSKQDELSTTPDGILCLNDRVVIPPSLRIPVLDDLHSGHLGVEKMKYLARLTCWWPEINADICRTANNCEKCHKLKSLPSKWTPWPVSSEAWQRIHADYCGPFLGKYYALVVIDSFSKWPEVFFTTSPNSDFTIQALRKVFSREGVPMVLVTDNGSHFAADAVTNWLNGIGCRHLFTAPRHPCSNGQAENFVRTLKIAIDSIAAPTFNELERGVDTFLLQYRNAKHSVTKETPSKLLKGRIPCSNMRCLESAEVIYYRGNDLRPATGIVVKNVGKSMVRILDINDLTIDNRHVDQIQYQNPGESVPISVVNFNTNECILDNTESTSNTPLDRFLLGHFTKQIRKYLSDSDEQIVNILRKKFLQTTYEFQKAEVSKPIFDKCIAEIAFNPDRIYVILNDLKTTFKLHTPKIDKKSQQVITKRRLDFKTISQDVGSPHIKSHNSPNRCTDDDISHKNSSPVSSCPGDDDVIIVDSPGSSNVIKPPSNSVQSSCGCLKNSTSENEDWKEKCVDRNNEDCGDIQNDKRCKILGRLECLMTRLSQAIRELEEKELDFNELDSSNSPYLKLDVLKRQYLKVWRRHCELRNVARKSGRILRQRFVYNGCQYPKVNEKIEEIVNQKRLFPDWTDIYRIVTSVNKEEQLNLTGSAVKSLAREIFIDVGHTLKQRRQDDLRHDFGCHLTDDLCDDDDPTYSSRDLRRKLTENKRIGDNNLNKVFKHYIDLQHTIQSVQQIIQDPEHNNKVEHNVNRQSDMTNSSKDVSVPNLACFATNTQQCEDDKLPNSPTTSDDVLTLSSDSDENEETNPVNNSGSVSSSVSGSDEFTPTIDVSQGSSVKNVRRNEKIKDDIDASNTSLSVPVTCSSTTLPTTTIDLLDDDNSSTDCSTSTPREKRPRLNYSCHSTDPSITYNNQFPFSTPLLQETRQSSQVLTVATRYGPYGCDTFSQMASAHVVHRFPVTTTTLITNKLHEESSQHFVNNSYKCSSMVHVNSCSSTFKPLTTPCNNNSSSSSHPTTTQFYLANSYSLNNTNNVTTSCKNSPRVYDHETIEID</sequence>
<dbReference type="InterPro" id="IPR043128">
    <property type="entry name" value="Rev_trsase/Diguanyl_cyclase"/>
</dbReference>
<evidence type="ECO:0000256" key="7">
    <source>
        <dbReference type="SAM" id="Coils"/>
    </source>
</evidence>
<dbReference type="InterPro" id="IPR041588">
    <property type="entry name" value="Integrase_H2C2"/>
</dbReference>
<evidence type="ECO:0000256" key="6">
    <source>
        <dbReference type="ARBA" id="ARBA00022918"/>
    </source>
</evidence>
<feature type="region of interest" description="Disordered" evidence="8">
    <location>
        <begin position="1137"/>
        <end position="1201"/>
    </location>
</feature>
<keyword evidence="6" id="KW-0695">RNA-directed DNA polymerase</keyword>
<evidence type="ECO:0000256" key="2">
    <source>
        <dbReference type="ARBA" id="ARBA00022695"/>
    </source>
</evidence>
<evidence type="ECO:0000256" key="1">
    <source>
        <dbReference type="ARBA" id="ARBA00022679"/>
    </source>
</evidence>
<dbReference type="PANTHER" id="PTHR37984:SF5">
    <property type="entry name" value="PROTEIN NYNRIN-LIKE"/>
    <property type="match status" value="1"/>
</dbReference>
<dbReference type="InterPro" id="IPR041373">
    <property type="entry name" value="RT_RNaseH"/>
</dbReference>
<evidence type="ECO:0000256" key="8">
    <source>
        <dbReference type="SAM" id="MobiDB-lite"/>
    </source>
</evidence>
<name>A0A5K4F0J6_SCHMA</name>
<dbReference type="Pfam" id="PF17917">
    <property type="entry name" value="RT_RNaseH"/>
    <property type="match status" value="1"/>
</dbReference>
<dbReference type="InterPro" id="IPR046426">
    <property type="entry name" value="DAXX_histone-bd_sf"/>
</dbReference>
<dbReference type="InterPro" id="IPR036397">
    <property type="entry name" value="RNaseH_sf"/>
</dbReference>
<protein>
    <submittedName>
        <fullName evidence="10">Integrase catalytic domain-containing protein</fullName>
    </submittedName>
</protein>
<dbReference type="STRING" id="6183.A0A5K4F0J6"/>
<keyword evidence="5" id="KW-0378">Hydrolase</keyword>
<dbReference type="InterPro" id="IPR031333">
    <property type="entry name" value="Daxx_N"/>
</dbReference>
<feature type="compositionally biased region" description="Polar residues" evidence="8">
    <location>
        <begin position="1182"/>
        <end position="1197"/>
    </location>
</feature>
<dbReference type="SUPFAM" id="SSF56672">
    <property type="entry name" value="DNA/RNA polymerases"/>
    <property type="match status" value="1"/>
</dbReference>
<dbReference type="GO" id="GO:0003964">
    <property type="term" value="F:RNA-directed DNA polymerase activity"/>
    <property type="evidence" value="ECO:0007669"/>
    <property type="project" value="UniProtKB-KW"/>
</dbReference>
<keyword evidence="1" id="KW-0808">Transferase</keyword>
<dbReference type="CDD" id="cd13151">
    <property type="entry name" value="DAXX_helical_bundle"/>
    <property type="match status" value="1"/>
</dbReference>
<organism evidence="10">
    <name type="scientific">Schistosoma mansoni</name>
    <name type="common">Blood fluke</name>
    <dbReference type="NCBI Taxonomy" id="6183"/>
    <lineage>
        <taxon>Eukaryota</taxon>
        <taxon>Metazoa</taxon>
        <taxon>Spiralia</taxon>
        <taxon>Lophotrochozoa</taxon>
        <taxon>Platyhelminthes</taxon>
        <taxon>Trematoda</taxon>
        <taxon>Digenea</taxon>
        <taxon>Strigeidida</taxon>
        <taxon>Schistosomatoidea</taxon>
        <taxon>Schistosomatidae</taxon>
        <taxon>Schistosoma</taxon>
    </lineage>
</organism>
<dbReference type="GO" id="GO:0016787">
    <property type="term" value="F:hydrolase activity"/>
    <property type="evidence" value="ECO:0007669"/>
    <property type="project" value="UniProtKB-KW"/>
</dbReference>
<keyword evidence="7" id="KW-0175">Coiled coil</keyword>
<evidence type="ECO:0000313" key="10">
    <source>
        <dbReference type="WBParaSite" id="Smp_213730.4"/>
    </source>
</evidence>
<feature type="coiled-coil region" evidence="7">
    <location>
        <begin position="893"/>
        <end position="923"/>
    </location>
</feature>
<dbReference type="WBParaSite" id="Smp_213730.4">
    <property type="protein sequence ID" value="Smp_213730.4"/>
    <property type="gene ID" value="Smp_213730"/>
</dbReference>
<dbReference type="InterPro" id="IPR050951">
    <property type="entry name" value="Retrovirus_Pol_polyprotein"/>
</dbReference>
<dbReference type="ExpressionAtlas" id="A0A5K4F0J6">
    <property type="expression patterns" value="baseline"/>
</dbReference>
<reference evidence="10" key="1">
    <citation type="submission" date="2019-11" db="UniProtKB">
        <authorList>
            <consortium name="WormBaseParasite"/>
        </authorList>
    </citation>
    <scope>IDENTIFICATION</scope>
    <source>
        <strain evidence="10">Puerto Rican</strain>
    </source>
</reference>
<dbReference type="PANTHER" id="PTHR37984">
    <property type="entry name" value="PROTEIN CBG26694"/>
    <property type="match status" value="1"/>
</dbReference>
<dbReference type="InParanoid" id="A0A5K4F0J6"/>
<evidence type="ECO:0000256" key="5">
    <source>
        <dbReference type="ARBA" id="ARBA00022801"/>
    </source>
</evidence>
<feature type="region of interest" description="Disordered" evidence="8">
    <location>
        <begin position="797"/>
        <end position="828"/>
    </location>
</feature>
<accession>A0A5K4F0J6</accession>
<dbReference type="InterPro" id="IPR001584">
    <property type="entry name" value="Integrase_cat-core"/>
</dbReference>
<dbReference type="CDD" id="cd09274">
    <property type="entry name" value="RNase_HI_RT_Ty3"/>
    <property type="match status" value="1"/>
</dbReference>
<dbReference type="Pfam" id="PF17921">
    <property type="entry name" value="Integrase_H2C2"/>
    <property type="match status" value="1"/>
</dbReference>
<keyword evidence="2" id="KW-0548">Nucleotidyltransferase</keyword>
<dbReference type="InterPro" id="IPR012337">
    <property type="entry name" value="RNaseH-like_sf"/>
</dbReference>
<dbReference type="GO" id="GO:0015074">
    <property type="term" value="P:DNA integration"/>
    <property type="evidence" value="ECO:0007669"/>
    <property type="project" value="InterPro"/>
</dbReference>
<evidence type="ECO:0000259" key="9">
    <source>
        <dbReference type="PROSITE" id="PS50994"/>
    </source>
</evidence>
<dbReference type="GO" id="GO:0042393">
    <property type="term" value="F:histone binding"/>
    <property type="evidence" value="ECO:0007669"/>
    <property type="project" value="InterPro"/>
</dbReference>
<evidence type="ECO:0000256" key="3">
    <source>
        <dbReference type="ARBA" id="ARBA00022722"/>
    </source>
</evidence>
<dbReference type="Gene3D" id="1.20.58.2170">
    <property type="match status" value="1"/>
</dbReference>
<dbReference type="InterPro" id="IPR046378">
    <property type="entry name" value="DAXX_histone-bd"/>
</dbReference>
<feature type="domain" description="Integrase catalytic" evidence="9">
    <location>
        <begin position="445"/>
        <end position="606"/>
    </location>
</feature>
<feature type="compositionally biased region" description="Low complexity" evidence="8">
    <location>
        <begin position="1168"/>
        <end position="1181"/>
    </location>
</feature>
<keyword evidence="4" id="KW-0255">Endonuclease</keyword>
<dbReference type="InterPro" id="IPR043502">
    <property type="entry name" value="DNA/RNA_pol_sf"/>
</dbReference>
<proteinExistence type="predicted"/>
<dbReference type="PROSITE" id="PS50994">
    <property type="entry name" value="INTEGRASE"/>
    <property type="match status" value="1"/>
</dbReference>
<dbReference type="GO" id="GO:0003676">
    <property type="term" value="F:nucleic acid binding"/>
    <property type="evidence" value="ECO:0007669"/>
    <property type="project" value="InterPro"/>
</dbReference>
<evidence type="ECO:0000256" key="4">
    <source>
        <dbReference type="ARBA" id="ARBA00022759"/>
    </source>
</evidence>
<dbReference type="Pfam" id="PF00665">
    <property type="entry name" value="rve"/>
    <property type="match status" value="1"/>
</dbReference>
<dbReference type="Gene3D" id="1.10.340.70">
    <property type="match status" value="1"/>
</dbReference>
<dbReference type="GO" id="GO:0004519">
    <property type="term" value="F:endonuclease activity"/>
    <property type="evidence" value="ECO:0007669"/>
    <property type="project" value="UniProtKB-KW"/>
</dbReference>
<dbReference type="CDD" id="cd13150">
    <property type="entry name" value="DAXX_histone_binding"/>
    <property type="match status" value="1"/>
</dbReference>
<dbReference type="Gene3D" id="3.30.420.10">
    <property type="entry name" value="Ribonuclease H-like superfamily/Ribonuclease H"/>
    <property type="match status" value="1"/>
</dbReference>
<dbReference type="Pfam" id="PF20920">
    <property type="entry name" value="DAXX_hist_bd"/>
    <property type="match status" value="1"/>
</dbReference>
<dbReference type="SUPFAM" id="SSF53098">
    <property type="entry name" value="Ribonuclease H-like"/>
    <property type="match status" value="1"/>
</dbReference>